<organism evidence="1 2">
    <name type="scientific">Portunus trituberculatus</name>
    <name type="common">Swimming crab</name>
    <name type="synonym">Neptunus trituberculatus</name>
    <dbReference type="NCBI Taxonomy" id="210409"/>
    <lineage>
        <taxon>Eukaryota</taxon>
        <taxon>Metazoa</taxon>
        <taxon>Ecdysozoa</taxon>
        <taxon>Arthropoda</taxon>
        <taxon>Crustacea</taxon>
        <taxon>Multicrustacea</taxon>
        <taxon>Malacostraca</taxon>
        <taxon>Eumalacostraca</taxon>
        <taxon>Eucarida</taxon>
        <taxon>Decapoda</taxon>
        <taxon>Pleocyemata</taxon>
        <taxon>Brachyura</taxon>
        <taxon>Eubrachyura</taxon>
        <taxon>Portunoidea</taxon>
        <taxon>Portunidae</taxon>
        <taxon>Portuninae</taxon>
        <taxon>Portunus</taxon>
    </lineage>
</organism>
<keyword evidence="2" id="KW-1185">Reference proteome</keyword>
<evidence type="ECO:0000313" key="2">
    <source>
        <dbReference type="Proteomes" id="UP000324222"/>
    </source>
</evidence>
<sequence length="31" mass="3614">MYSGSHSMMTSGNLVQVTTWMKRRKLHTICE</sequence>
<reference evidence="1 2" key="1">
    <citation type="submission" date="2019-05" db="EMBL/GenBank/DDBJ databases">
        <title>Another draft genome of Portunus trituberculatus and its Hox gene families provides insights of decapod evolution.</title>
        <authorList>
            <person name="Jeong J.-H."/>
            <person name="Song I."/>
            <person name="Kim S."/>
            <person name="Choi T."/>
            <person name="Kim D."/>
            <person name="Ryu S."/>
            <person name="Kim W."/>
        </authorList>
    </citation>
    <scope>NUCLEOTIDE SEQUENCE [LARGE SCALE GENOMIC DNA]</scope>
    <source>
        <tissue evidence="1">Muscle</tissue>
    </source>
</reference>
<dbReference type="EMBL" id="VSRR010062914">
    <property type="protein sequence ID" value="MPC83603.1"/>
    <property type="molecule type" value="Genomic_DNA"/>
</dbReference>
<protein>
    <submittedName>
        <fullName evidence="1">Uncharacterized protein</fullName>
    </submittedName>
</protein>
<proteinExistence type="predicted"/>
<name>A0A5B7IMB1_PORTR</name>
<dbReference type="AlphaFoldDB" id="A0A5B7IMB1"/>
<evidence type="ECO:0000313" key="1">
    <source>
        <dbReference type="EMBL" id="MPC83603.1"/>
    </source>
</evidence>
<comment type="caution">
    <text evidence="1">The sequence shown here is derived from an EMBL/GenBank/DDBJ whole genome shotgun (WGS) entry which is preliminary data.</text>
</comment>
<accession>A0A5B7IMB1</accession>
<dbReference type="Proteomes" id="UP000324222">
    <property type="component" value="Unassembled WGS sequence"/>
</dbReference>
<gene>
    <name evidence="1" type="ORF">E2C01_078315</name>
</gene>